<evidence type="ECO:0000259" key="3">
    <source>
        <dbReference type="PROSITE" id="PS01031"/>
    </source>
</evidence>
<accession>A0ABR9QPA0</accession>
<dbReference type="EMBL" id="JADCLJ010000024">
    <property type="protein sequence ID" value="MBE4910231.1"/>
    <property type="molecule type" value="Genomic_DNA"/>
</dbReference>
<sequence length="156" mass="18661">MRDDQGRQHQKKYNKEPFGDLMKSMNDFFHQKPVRRLLDTIDVFFEQPFPLQQIPVDMYETDHELIISADLPGIKREQIGIEFTGNQLTISVNHNEVTEEKNEKKHYYYKKVEKNQSIRTVSLPYIVHEKDVKASYQDGVLKIRIPRQRKKRIMID</sequence>
<comment type="caution">
    <text evidence="4">The sequence shown here is derived from an EMBL/GenBank/DDBJ whole genome shotgun (WGS) entry which is preliminary data.</text>
</comment>
<proteinExistence type="inferred from homology"/>
<dbReference type="InterPro" id="IPR031107">
    <property type="entry name" value="Small_HSP"/>
</dbReference>
<gene>
    <name evidence="4" type="ORF">IMZ08_19525</name>
</gene>
<feature type="domain" description="SHSP" evidence="3">
    <location>
        <begin position="47"/>
        <end position="156"/>
    </location>
</feature>
<name>A0ABR9QPA0_9BACI</name>
<evidence type="ECO:0000256" key="2">
    <source>
        <dbReference type="RuleBase" id="RU003616"/>
    </source>
</evidence>
<evidence type="ECO:0000256" key="1">
    <source>
        <dbReference type="PROSITE-ProRule" id="PRU00285"/>
    </source>
</evidence>
<dbReference type="SUPFAM" id="SSF49764">
    <property type="entry name" value="HSP20-like chaperones"/>
    <property type="match status" value="1"/>
</dbReference>
<organism evidence="4 5">
    <name type="scientific">Litchfieldia luteola</name>
    <dbReference type="NCBI Taxonomy" id="682179"/>
    <lineage>
        <taxon>Bacteria</taxon>
        <taxon>Bacillati</taxon>
        <taxon>Bacillota</taxon>
        <taxon>Bacilli</taxon>
        <taxon>Bacillales</taxon>
        <taxon>Bacillaceae</taxon>
        <taxon>Litchfieldia</taxon>
    </lineage>
</organism>
<dbReference type="PROSITE" id="PS01031">
    <property type="entry name" value="SHSP"/>
    <property type="match status" value="1"/>
</dbReference>
<dbReference type="InterPro" id="IPR008978">
    <property type="entry name" value="HSP20-like_chaperone"/>
</dbReference>
<dbReference type="RefSeq" id="WP_193539487.1">
    <property type="nucleotide sequence ID" value="NZ_JADCLJ010000024.1"/>
</dbReference>
<dbReference type="Gene3D" id="2.60.40.790">
    <property type="match status" value="1"/>
</dbReference>
<dbReference type="PANTHER" id="PTHR11527">
    <property type="entry name" value="HEAT-SHOCK PROTEIN 20 FAMILY MEMBER"/>
    <property type="match status" value="1"/>
</dbReference>
<comment type="similarity">
    <text evidence="1 2">Belongs to the small heat shock protein (HSP20) family.</text>
</comment>
<dbReference type="CDD" id="cd06464">
    <property type="entry name" value="ACD_sHsps-like"/>
    <property type="match status" value="1"/>
</dbReference>
<evidence type="ECO:0000313" key="4">
    <source>
        <dbReference type="EMBL" id="MBE4910231.1"/>
    </source>
</evidence>
<dbReference type="Proteomes" id="UP001516662">
    <property type="component" value="Unassembled WGS sequence"/>
</dbReference>
<dbReference type="InterPro" id="IPR002068">
    <property type="entry name" value="A-crystallin/Hsp20_dom"/>
</dbReference>
<evidence type="ECO:0000313" key="5">
    <source>
        <dbReference type="Proteomes" id="UP001516662"/>
    </source>
</evidence>
<protein>
    <submittedName>
        <fullName evidence="4">Hsp20/alpha crystallin family protein</fullName>
    </submittedName>
</protein>
<reference evidence="4 5" key="1">
    <citation type="submission" date="2020-10" db="EMBL/GenBank/DDBJ databases">
        <title>Bacillus sp. HD4P25, an endophyte from a halophyte.</title>
        <authorList>
            <person name="Sun J.-Q."/>
        </authorList>
    </citation>
    <scope>NUCLEOTIDE SEQUENCE [LARGE SCALE GENOMIC DNA]</scope>
    <source>
        <strain evidence="4 5">YIM 93174</strain>
    </source>
</reference>
<keyword evidence="5" id="KW-1185">Reference proteome</keyword>
<dbReference type="Pfam" id="PF00011">
    <property type="entry name" value="HSP20"/>
    <property type="match status" value="1"/>
</dbReference>